<dbReference type="Gene3D" id="3.40.50.700">
    <property type="entry name" value="NADH:ubiquinone oxidoreductase-like, 20kDa subunit"/>
    <property type="match status" value="1"/>
</dbReference>
<dbReference type="RefSeq" id="WP_009070477.1">
    <property type="nucleotide sequence ID" value="NZ_JH597761.1"/>
</dbReference>
<dbReference type="SUPFAM" id="SSF56770">
    <property type="entry name" value="HydA/Nqo6-like"/>
    <property type="match status" value="1"/>
</dbReference>
<dbReference type="GO" id="GO:0051536">
    <property type="term" value="F:iron-sulfur cluster binding"/>
    <property type="evidence" value="ECO:0007669"/>
    <property type="project" value="InterPro"/>
</dbReference>
<sequence>MNRLDYCQALEEILRHNVVWIEAQSCSGESVMVMKSGCKGMEDLFFHSSPVKFLSLLSSERSGYELIREVLSLNDYVLVVEGALPRDQELCKVKDMTCQDLVVRLAQRARAVVAVGSCAVNGGILRESGANSVGVKDVLGKKVYEVLGCPASDKMIVAALYYALSGGPDA</sequence>
<dbReference type="GO" id="GO:0044569">
    <property type="term" value="C:[Ni-Fe] hydrogenase complex"/>
    <property type="evidence" value="ECO:0007669"/>
    <property type="project" value="TreeGrafter"/>
</dbReference>
<dbReference type="PANTHER" id="PTHR30013:SF7">
    <property type="entry name" value="HYDROGENASE-2 SMALL CHAIN"/>
    <property type="match status" value="1"/>
</dbReference>
<dbReference type="HOGENOM" id="CLU_1567183_0_0_2"/>
<keyword evidence="4" id="KW-1185">Reference proteome</keyword>
<evidence type="ECO:0000313" key="3">
    <source>
        <dbReference type="EMBL" id="EHP70083.1"/>
    </source>
</evidence>
<dbReference type="GO" id="GO:0016020">
    <property type="term" value="C:membrane"/>
    <property type="evidence" value="ECO:0007669"/>
    <property type="project" value="TreeGrafter"/>
</dbReference>
<dbReference type="GO" id="GO:0008901">
    <property type="term" value="F:ferredoxin hydrogenase activity"/>
    <property type="evidence" value="ECO:0007669"/>
    <property type="project" value="InterPro"/>
</dbReference>
<gene>
    <name evidence="3" type="ORF">MetMK1DRAFT_00005850</name>
</gene>
<organism evidence="3 4">
    <name type="scientific">Metallosphaera yellowstonensis MK1</name>
    <dbReference type="NCBI Taxonomy" id="671065"/>
    <lineage>
        <taxon>Archaea</taxon>
        <taxon>Thermoproteota</taxon>
        <taxon>Thermoprotei</taxon>
        <taxon>Sulfolobales</taxon>
        <taxon>Sulfolobaceae</taxon>
        <taxon>Metallosphaera</taxon>
    </lineage>
</organism>
<accession>H2C1G2</accession>
<protein>
    <submittedName>
        <fullName evidence="3">Ni,Fe-hydrogenase I small subunit</fullName>
    </submittedName>
</protein>
<dbReference type="STRING" id="671065.MetMK1DRAFT_00005850"/>
<evidence type="ECO:0000259" key="2">
    <source>
        <dbReference type="Pfam" id="PF01058"/>
    </source>
</evidence>
<feature type="domain" description="NADH:ubiquinone oxidoreductase-like 20kDa subunit" evidence="2">
    <location>
        <begin position="26"/>
        <end position="161"/>
    </location>
</feature>
<keyword evidence="1" id="KW-0560">Oxidoreductase</keyword>
<dbReference type="GO" id="GO:0009375">
    <property type="term" value="C:ferredoxin hydrogenase complex"/>
    <property type="evidence" value="ECO:0007669"/>
    <property type="project" value="InterPro"/>
</dbReference>
<dbReference type="PANTHER" id="PTHR30013">
    <property type="entry name" value="NIFE / NIFESE HYDROGENASE SMALL SUBUNIT FAMILY MEMBER"/>
    <property type="match status" value="1"/>
</dbReference>
<evidence type="ECO:0000313" key="4">
    <source>
        <dbReference type="Proteomes" id="UP000003980"/>
    </source>
</evidence>
<dbReference type="GO" id="GO:0009055">
    <property type="term" value="F:electron transfer activity"/>
    <property type="evidence" value="ECO:0007669"/>
    <property type="project" value="TreeGrafter"/>
</dbReference>
<dbReference type="PRINTS" id="PR00614">
    <property type="entry name" value="NIHGNASESMLL"/>
</dbReference>
<dbReference type="InterPro" id="IPR001821">
    <property type="entry name" value="NiFe_hydrogenase_ssu"/>
</dbReference>
<dbReference type="EMBL" id="JH597761">
    <property type="protein sequence ID" value="EHP70083.1"/>
    <property type="molecule type" value="Genomic_DNA"/>
</dbReference>
<dbReference type="InterPro" id="IPR037024">
    <property type="entry name" value="NiFe_Hase_small_N_sf"/>
</dbReference>
<evidence type="ECO:0000256" key="1">
    <source>
        <dbReference type="ARBA" id="ARBA00023002"/>
    </source>
</evidence>
<dbReference type="GO" id="GO:0009061">
    <property type="term" value="P:anaerobic respiration"/>
    <property type="evidence" value="ECO:0007669"/>
    <property type="project" value="TreeGrafter"/>
</dbReference>
<name>H2C1G2_9CREN</name>
<reference evidence="3 4" key="1">
    <citation type="submission" date="2012-01" db="EMBL/GenBank/DDBJ databases">
        <title>Improved High-Quality Draft sequence of Metallosphaera yellowstonensis MK1.</title>
        <authorList>
            <consortium name="US DOE Joint Genome Institute"/>
            <person name="Lucas S."/>
            <person name="Han J."/>
            <person name="Cheng J.-F."/>
            <person name="Goodwin L."/>
            <person name="Pitluck S."/>
            <person name="Peters L."/>
            <person name="Teshima H."/>
            <person name="Detter J.C."/>
            <person name="Han C."/>
            <person name="Tapia R."/>
            <person name="Land M."/>
            <person name="Hauser L."/>
            <person name="Kyrpides N."/>
            <person name="Kozubal M."/>
            <person name="Macur R.E."/>
            <person name="Jay Z."/>
            <person name="Inskeep W."/>
            <person name="Woyke T."/>
        </authorList>
    </citation>
    <scope>NUCLEOTIDE SEQUENCE [LARGE SCALE GENOMIC DNA]</scope>
    <source>
        <strain evidence="3 4">MK1</strain>
    </source>
</reference>
<dbReference type="AlphaFoldDB" id="H2C1G2"/>
<dbReference type="Proteomes" id="UP000003980">
    <property type="component" value="Unassembled WGS sequence"/>
</dbReference>
<dbReference type="InterPro" id="IPR006137">
    <property type="entry name" value="NADH_UbQ_OxRdtase-like_20kDa"/>
</dbReference>
<dbReference type="Pfam" id="PF01058">
    <property type="entry name" value="Oxidored_q6"/>
    <property type="match status" value="1"/>
</dbReference>
<proteinExistence type="predicted"/>